<dbReference type="RefSeq" id="WP_161259062.1">
    <property type="nucleotide sequence ID" value="NZ_WXEY01000015.1"/>
</dbReference>
<feature type="region of interest" description="Disordered" evidence="1">
    <location>
        <begin position="198"/>
        <end position="219"/>
    </location>
</feature>
<feature type="compositionally biased region" description="Basic and acidic residues" evidence="1">
    <location>
        <begin position="69"/>
        <end position="110"/>
    </location>
</feature>
<feature type="region of interest" description="Disordered" evidence="1">
    <location>
        <begin position="1"/>
        <end position="45"/>
    </location>
</feature>
<dbReference type="CDD" id="cd17470">
    <property type="entry name" value="T3SS_Flik_C"/>
    <property type="match status" value="1"/>
</dbReference>
<dbReference type="Proteomes" id="UP000463470">
    <property type="component" value="Unassembled WGS sequence"/>
</dbReference>
<name>A0A845L1X5_9FIRM</name>
<dbReference type="OrthoDB" id="1950002at2"/>
<protein>
    <recommendedName>
        <fullName evidence="2">Flagellar hook-length control protein-like C-terminal domain-containing protein</fullName>
    </recommendedName>
</protein>
<feature type="compositionally biased region" description="Polar residues" evidence="1">
    <location>
        <begin position="524"/>
        <end position="536"/>
    </location>
</feature>
<dbReference type="AlphaFoldDB" id="A0A845L1X5"/>
<dbReference type="InterPro" id="IPR021136">
    <property type="entry name" value="Flagellar_hook_control-like_C"/>
</dbReference>
<feature type="domain" description="Flagellar hook-length control protein-like C-terminal" evidence="2">
    <location>
        <begin position="428"/>
        <end position="502"/>
    </location>
</feature>
<proteinExistence type="predicted"/>
<dbReference type="EMBL" id="WXEY01000015">
    <property type="protein sequence ID" value="MZP30537.1"/>
    <property type="molecule type" value="Genomic_DNA"/>
</dbReference>
<feature type="compositionally biased region" description="Basic and acidic residues" evidence="1">
    <location>
        <begin position="136"/>
        <end position="145"/>
    </location>
</feature>
<accession>A0A845L1X5</accession>
<evidence type="ECO:0000256" key="1">
    <source>
        <dbReference type="SAM" id="MobiDB-lite"/>
    </source>
</evidence>
<keyword evidence="4" id="KW-1185">Reference proteome</keyword>
<dbReference type="InterPro" id="IPR052563">
    <property type="entry name" value="FliK"/>
</dbReference>
<organism evidence="3 4">
    <name type="scientific">Heliomicrobium undosum</name>
    <dbReference type="NCBI Taxonomy" id="121734"/>
    <lineage>
        <taxon>Bacteria</taxon>
        <taxon>Bacillati</taxon>
        <taxon>Bacillota</taxon>
        <taxon>Clostridia</taxon>
        <taxon>Eubacteriales</taxon>
        <taxon>Heliobacteriaceae</taxon>
        <taxon>Heliomicrobium</taxon>
    </lineage>
</organism>
<reference evidence="3 4" key="1">
    <citation type="submission" date="2020-01" db="EMBL/GenBank/DDBJ databases">
        <title>Whole-genome sequence of Heliobacterium undosum DSM 13378.</title>
        <authorList>
            <person name="Kyndt J.A."/>
            <person name="Meyer T.E."/>
        </authorList>
    </citation>
    <scope>NUCLEOTIDE SEQUENCE [LARGE SCALE GENOMIC DNA]</scope>
    <source>
        <strain evidence="3 4">DSM 13378</strain>
    </source>
</reference>
<dbReference type="Gene3D" id="3.30.750.140">
    <property type="match status" value="1"/>
</dbReference>
<dbReference type="PANTHER" id="PTHR37533:SF2">
    <property type="entry name" value="FLAGELLAR HOOK-LENGTH CONTROL PROTEIN"/>
    <property type="match status" value="1"/>
</dbReference>
<sequence>MADLSILNGLAQVPNSAPSAGGGTTGKTGTASAPPSGKGFSGYLQDSLCFLPQPQANRMGQRQFLSGSAERHSDCMQNRERVEAGRLALRDSRATERSSQRSRIQRDHDQAGNGLATKDKSEPVIADGAKASASKAESKPKESVKAEVAPVERQVAENAAESEVAVDAVNAPVIPVVAPVPQENRSEEASLPLVTVTELPSQETELKDNPPTPSLLAMNAPERPVAGDVEGEPQGQGATKAFSGLALTEMPEKTAQSQGQTAAPLMPDTVVTEAKTPASETKTSSALLTVQPNQLALLAGLRKETADPAVSQGVTTTTDPLPAGEPALVETSTASPVATTAQGKGENPAGWMTGGQNPGPFAQTATKGGATNEEAPFRLHEAQGVGNRMASNSEAFSTSAKPAISREAAAAMRSDVFRQIVVNSELLKKADTSELRIQLKPEFLGKLNLNLSVENGIVSVRFAAENPQVRQMLESNLNQLKQSLEEQGLRFDRVEVGVSQQGADSRHGAGDSRQSSPERWGSDKGTQTGEGATVTGNAAADSFATRAYYREDTTVEFLA</sequence>
<evidence type="ECO:0000313" key="4">
    <source>
        <dbReference type="Proteomes" id="UP000463470"/>
    </source>
</evidence>
<comment type="caution">
    <text evidence="3">The sequence shown here is derived from an EMBL/GenBank/DDBJ whole genome shotgun (WGS) entry which is preliminary data.</text>
</comment>
<feature type="region of interest" description="Disordered" evidence="1">
    <location>
        <begin position="308"/>
        <end position="327"/>
    </location>
</feature>
<gene>
    <name evidence="3" type="ORF">GTO91_12515</name>
</gene>
<dbReference type="PANTHER" id="PTHR37533">
    <property type="entry name" value="FLAGELLAR HOOK-LENGTH CONTROL PROTEIN"/>
    <property type="match status" value="1"/>
</dbReference>
<evidence type="ECO:0000259" key="2">
    <source>
        <dbReference type="Pfam" id="PF02120"/>
    </source>
</evidence>
<feature type="region of interest" description="Disordered" evidence="1">
    <location>
        <begin position="497"/>
        <end position="537"/>
    </location>
</feature>
<dbReference type="Pfam" id="PF02120">
    <property type="entry name" value="Flg_hook"/>
    <property type="match status" value="1"/>
</dbReference>
<evidence type="ECO:0000313" key="3">
    <source>
        <dbReference type="EMBL" id="MZP30537.1"/>
    </source>
</evidence>
<dbReference type="InterPro" id="IPR038610">
    <property type="entry name" value="FliK-like_C_sf"/>
</dbReference>
<feature type="region of interest" description="Disordered" evidence="1">
    <location>
        <begin position="61"/>
        <end position="149"/>
    </location>
</feature>